<dbReference type="InterPro" id="IPR032456">
    <property type="entry name" value="Peptidase_M48_N"/>
</dbReference>
<feature type="transmembrane region" description="Helical" evidence="14">
    <location>
        <begin position="105"/>
        <end position="127"/>
    </location>
</feature>
<dbReference type="PANTHER" id="PTHR10120">
    <property type="entry name" value="CAAX PRENYL PROTEASE 1"/>
    <property type="match status" value="1"/>
</dbReference>
<evidence type="ECO:0000256" key="14">
    <source>
        <dbReference type="SAM" id="Phobius"/>
    </source>
</evidence>
<keyword evidence="3 14" id="KW-0812">Transmembrane</keyword>
<feature type="active site" evidence="11">
    <location>
        <position position="279"/>
    </location>
</feature>
<comment type="cofactor">
    <cofactor evidence="12 13">
        <name>Zn(2+)</name>
        <dbReference type="ChEBI" id="CHEBI:29105"/>
    </cofactor>
    <text evidence="12 13">Binds 1 zinc ion per subunit.</text>
</comment>
<keyword evidence="6" id="KW-0256">Endoplasmic reticulum</keyword>
<keyword evidence="18" id="KW-1185">Reference proteome</keyword>
<feature type="transmembrane region" description="Helical" evidence="14">
    <location>
        <begin position="292"/>
        <end position="314"/>
    </location>
</feature>
<evidence type="ECO:0000256" key="2">
    <source>
        <dbReference type="ARBA" id="ARBA00022670"/>
    </source>
</evidence>
<dbReference type="Pfam" id="PF01435">
    <property type="entry name" value="Peptidase_M48"/>
    <property type="match status" value="1"/>
</dbReference>
<evidence type="ECO:0000256" key="8">
    <source>
        <dbReference type="ARBA" id="ARBA00022989"/>
    </source>
</evidence>
<dbReference type="GO" id="GO:0071586">
    <property type="term" value="P:CAAX-box protein processing"/>
    <property type="evidence" value="ECO:0007669"/>
    <property type="project" value="InterPro"/>
</dbReference>
<protein>
    <submittedName>
        <fullName evidence="17">STE24 endopeptidase</fullName>
    </submittedName>
</protein>
<dbReference type="FunFam" id="3.30.2010.10:FF:000002">
    <property type="entry name" value="CAAX prenyl protease"/>
    <property type="match status" value="1"/>
</dbReference>
<evidence type="ECO:0000256" key="11">
    <source>
        <dbReference type="PIRSR" id="PIRSR627057-1"/>
    </source>
</evidence>
<keyword evidence="4 12" id="KW-0479">Metal-binding</keyword>
<keyword evidence="9 13" id="KW-0482">Metalloprotease</keyword>
<evidence type="ECO:0000256" key="7">
    <source>
        <dbReference type="ARBA" id="ARBA00022833"/>
    </source>
</evidence>
<feature type="transmembrane region" description="Helical" evidence="14">
    <location>
        <begin position="326"/>
        <end position="345"/>
    </location>
</feature>
<reference evidence="17 18" key="1">
    <citation type="submission" date="2018-05" db="EMBL/GenBank/DDBJ databases">
        <title>Genomic Encyclopedia of Type Strains, Phase IV (KMG-IV): sequencing the most valuable type-strain genomes for metagenomic binning, comparative biology and taxonomic classification.</title>
        <authorList>
            <person name="Goeker M."/>
        </authorList>
    </citation>
    <scope>NUCLEOTIDE SEQUENCE [LARGE SCALE GENOMIC DNA]</scope>
    <source>
        <strain evidence="17 18">DSM 25134</strain>
    </source>
</reference>
<keyword evidence="2 13" id="KW-0645">Protease</keyword>
<feature type="binding site" evidence="12">
    <location>
        <position position="282"/>
    </location>
    <ligand>
        <name>Zn(2+)</name>
        <dbReference type="ChEBI" id="CHEBI:29105"/>
        <note>catalytic</note>
    </ligand>
</feature>
<evidence type="ECO:0000256" key="5">
    <source>
        <dbReference type="ARBA" id="ARBA00022801"/>
    </source>
</evidence>
<dbReference type="OrthoDB" id="9781930at2"/>
<dbReference type="GO" id="GO:0046872">
    <property type="term" value="F:metal ion binding"/>
    <property type="evidence" value="ECO:0007669"/>
    <property type="project" value="UniProtKB-KW"/>
</dbReference>
<keyword evidence="10 14" id="KW-0472">Membrane</keyword>
<comment type="similarity">
    <text evidence="13">Belongs to the peptidase M48 family.</text>
</comment>
<evidence type="ECO:0000313" key="18">
    <source>
        <dbReference type="Proteomes" id="UP000248395"/>
    </source>
</evidence>
<keyword evidence="7 12" id="KW-0862">Zinc</keyword>
<feature type="domain" description="CAAX prenyl protease 1 N-terminal" evidence="16">
    <location>
        <begin position="28"/>
        <end position="205"/>
    </location>
</feature>
<feature type="transmembrane region" description="Helical" evidence="14">
    <location>
        <begin position="176"/>
        <end position="195"/>
    </location>
</feature>
<dbReference type="InterPro" id="IPR027057">
    <property type="entry name" value="CAXX_Prtase_1"/>
</dbReference>
<comment type="subcellular location">
    <subcellularLocation>
        <location evidence="1">Endoplasmic reticulum membrane</location>
        <topology evidence="1">Multi-pass membrane protein</topology>
    </subcellularLocation>
</comment>
<dbReference type="AlphaFoldDB" id="A0A318JN65"/>
<name>A0A318JN65_9NEIS</name>
<organism evidence="17 18">
    <name type="scientific">Aquitalea magnusonii</name>
    <dbReference type="NCBI Taxonomy" id="332411"/>
    <lineage>
        <taxon>Bacteria</taxon>
        <taxon>Pseudomonadati</taxon>
        <taxon>Pseudomonadota</taxon>
        <taxon>Betaproteobacteria</taxon>
        <taxon>Neisseriales</taxon>
        <taxon>Chromobacteriaceae</taxon>
        <taxon>Aquitalea</taxon>
    </lineage>
</organism>
<dbReference type="Pfam" id="PF16491">
    <property type="entry name" value="Peptidase_M48_N"/>
    <property type="match status" value="1"/>
</dbReference>
<proteinExistence type="inferred from homology"/>
<feature type="binding site" evidence="12">
    <location>
        <position position="356"/>
    </location>
    <ligand>
        <name>Zn(2+)</name>
        <dbReference type="ChEBI" id="CHEBI:29105"/>
        <note>catalytic</note>
    </ligand>
</feature>
<evidence type="ECO:0000256" key="13">
    <source>
        <dbReference type="RuleBase" id="RU003983"/>
    </source>
</evidence>
<feature type="transmembrane region" description="Helical" evidence="14">
    <location>
        <begin position="6"/>
        <end position="25"/>
    </location>
</feature>
<evidence type="ECO:0000256" key="3">
    <source>
        <dbReference type="ARBA" id="ARBA00022692"/>
    </source>
</evidence>
<feature type="transmembrane region" description="Helical" evidence="14">
    <location>
        <begin position="148"/>
        <end position="170"/>
    </location>
</feature>
<dbReference type="GO" id="GO:0004222">
    <property type="term" value="F:metalloendopeptidase activity"/>
    <property type="evidence" value="ECO:0007669"/>
    <property type="project" value="InterPro"/>
</dbReference>
<dbReference type="Gene3D" id="3.30.2010.10">
    <property type="entry name" value="Metalloproteases ('zincins'), catalytic domain"/>
    <property type="match status" value="1"/>
</dbReference>
<evidence type="ECO:0000256" key="12">
    <source>
        <dbReference type="PIRSR" id="PIRSR627057-2"/>
    </source>
</evidence>
<dbReference type="Proteomes" id="UP000248395">
    <property type="component" value="Unassembled WGS sequence"/>
</dbReference>
<dbReference type="EMBL" id="QJKC01000002">
    <property type="protein sequence ID" value="PXX50401.1"/>
    <property type="molecule type" value="Genomic_DNA"/>
</dbReference>
<evidence type="ECO:0000256" key="9">
    <source>
        <dbReference type="ARBA" id="ARBA00023049"/>
    </source>
</evidence>
<evidence type="ECO:0000256" key="6">
    <source>
        <dbReference type="ARBA" id="ARBA00022824"/>
    </source>
</evidence>
<keyword evidence="8 14" id="KW-1133">Transmembrane helix</keyword>
<feature type="transmembrane region" description="Helical" evidence="14">
    <location>
        <begin position="64"/>
        <end position="85"/>
    </location>
</feature>
<sequence>MTEAFRYLFLAALALTLILKLWLGWRHIRHIARHRARVPAEFADAITLQQHQHAADYSMAKTRLGLLSSVIDTTLIAVLTLGGVLDWLARQISSLNLGDIGSGLLLVTALALLTSAISLPISLYSTFRIEARFGFNKMTLAMFVLDAIKGSAIGALIGLPLLALVLWLMAQAGPLWWLWVWLVWSAFQLLMVALYPTLIAPLFNRFQPLEDLELKQRIEALLARTGFTSQGVFVMDGSRRSSHGNAYFTGFGSAKRIVFFDTLLKQLSAVEIEAVLAHELGHFKRKHIVKRIGFAFALSLGFLFILGQLLHAGWFYQALGVSTPSTAMALILFFLAVPAFTFPLTPLSSLLSRRHEYEADAFAASQSEAHHLVAALVKLYRDNASTLTPDPLHSAFYDSHPPASLRIAHLQGDHP</sequence>
<evidence type="ECO:0000256" key="4">
    <source>
        <dbReference type="ARBA" id="ARBA00022723"/>
    </source>
</evidence>
<accession>A0A318JN65</accession>
<gene>
    <name evidence="17" type="ORF">DFR38_10248</name>
</gene>
<evidence type="ECO:0000256" key="10">
    <source>
        <dbReference type="ARBA" id="ARBA00023136"/>
    </source>
</evidence>
<comment type="caution">
    <text evidence="17">The sequence shown here is derived from an EMBL/GenBank/DDBJ whole genome shotgun (WGS) entry which is preliminary data.</text>
</comment>
<evidence type="ECO:0000259" key="16">
    <source>
        <dbReference type="Pfam" id="PF16491"/>
    </source>
</evidence>
<dbReference type="InterPro" id="IPR001915">
    <property type="entry name" value="Peptidase_M48"/>
</dbReference>
<feature type="domain" description="Peptidase M48" evidence="15">
    <location>
        <begin position="208"/>
        <end position="412"/>
    </location>
</feature>
<keyword evidence="5 13" id="KW-0378">Hydrolase</keyword>
<dbReference type="RefSeq" id="WP_059286754.1">
    <property type="nucleotide sequence ID" value="NZ_LNQU01000107.1"/>
</dbReference>
<evidence type="ECO:0000313" key="17">
    <source>
        <dbReference type="EMBL" id="PXX50401.1"/>
    </source>
</evidence>
<feature type="active site" description="Proton donor" evidence="11">
    <location>
        <position position="360"/>
    </location>
</feature>
<feature type="binding site" evidence="12">
    <location>
        <position position="278"/>
    </location>
    <ligand>
        <name>Zn(2+)</name>
        <dbReference type="ChEBI" id="CHEBI:29105"/>
        <note>catalytic</note>
    </ligand>
</feature>
<evidence type="ECO:0000256" key="1">
    <source>
        <dbReference type="ARBA" id="ARBA00004477"/>
    </source>
</evidence>
<evidence type="ECO:0000259" key="15">
    <source>
        <dbReference type="Pfam" id="PF01435"/>
    </source>
</evidence>
<dbReference type="CDD" id="cd07343">
    <property type="entry name" value="M48A_Zmpste24p_like"/>
    <property type="match status" value="1"/>
</dbReference>